<keyword evidence="3" id="KW-1185">Reference proteome</keyword>
<dbReference type="RefSeq" id="WP_312987623.1">
    <property type="nucleotide sequence ID" value="NZ_BAAAUI010000002.1"/>
</dbReference>
<feature type="region of interest" description="Disordered" evidence="1">
    <location>
        <begin position="1"/>
        <end position="20"/>
    </location>
</feature>
<dbReference type="EMBL" id="JACHMH010000001">
    <property type="protein sequence ID" value="MBB4677761.1"/>
    <property type="molecule type" value="Genomic_DNA"/>
</dbReference>
<dbReference type="Proteomes" id="UP000533598">
    <property type="component" value="Unassembled WGS sequence"/>
</dbReference>
<protein>
    <submittedName>
        <fullName evidence="2">GNAT superfamily N-acetyltransferase</fullName>
    </submittedName>
</protein>
<evidence type="ECO:0000256" key="1">
    <source>
        <dbReference type="SAM" id="MobiDB-lite"/>
    </source>
</evidence>
<sequence>MLSELLTRAAHGDPPPPDGGVTVLPQGAEQVPAVLAFTAHHVVVADVDPDWVRAELPTDDLSAPLNPPFLTALCGRIGRQVNNIDAVLLAPAVRGGPELELRPADTRTHDRVRLAEEFRAEVRVWTCPGGLVLLGRGLGGRWEVAAEVDPEFRGKGLGRALFASARALTPAGEPVWAQVAPGNAASLRAVLAAGYLPLGAEALLK</sequence>
<proteinExistence type="predicted"/>
<dbReference type="AlphaFoldDB" id="A0A7W7CD67"/>
<dbReference type="InterPro" id="IPR016181">
    <property type="entry name" value="Acyl_CoA_acyltransferase"/>
</dbReference>
<dbReference type="Gene3D" id="3.40.630.30">
    <property type="match status" value="1"/>
</dbReference>
<gene>
    <name evidence="2" type="ORF">HNR67_003879</name>
</gene>
<dbReference type="GO" id="GO:0016740">
    <property type="term" value="F:transferase activity"/>
    <property type="evidence" value="ECO:0007669"/>
    <property type="project" value="UniProtKB-KW"/>
</dbReference>
<evidence type="ECO:0000313" key="2">
    <source>
        <dbReference type="EMBL" id="MBB4677761.1"/>
    </source>
</evidence>
<accession>A0A7W7CD67</accession>
<name>A0A7W7CD67_9PSEU</name>
<organism evidence="2 3">
    <name type="scientific">Crossiella cryophila</name>
    <dbReference type="NCBI Taxonomy" id="43355"/>
    <lineage>
        <taxon>Bacteria</taxon>
        <taxon>Bacillati</taxon>
        <taxon>Actinomycetota</taxon>
        <taxon>Actinomycetes</taxon>
        <taxon>Pseudonocardiales</taxon>
        <taxon>Pseudonocardiaceae</taxon>
        <taxon>Crossiella</taxon>
    </lineage>
</organism>
<comment type="caution">
    <text evidence="2">The sequence shown here is derived from an EMBL/GenBank/DDBJ whole genome shotgun (WGS) entry which is preliminary data.</text>
</comment>
<evidence type="ECO:0000313" key="3">
    <source>
        <dbReference type="Proteomes" id="UP000533598"/>
    </source>
</evidence>
<keyword evidence="2" id="KW-0808">Transferase</keyword>
<dbReference type="CDD" id="cd04301">
    <property type="entry name" value="NAT_SF"/>
    <property type="match status" value="1"/>
</dbReference>
<dbReference type="SUPFAM" id="SSF55729">
    <property type="entry name" value="Acyl-CoA N-acyltransferases (Nat)"/>
    <property type="match status" value="1"/>
</dbReference>
<reference evidence="2 3" key="1">
    <citation type="submission" date="2020-08" db="EMBL/GenBank/DDBJ databases">
        <title>Sequencing the genomes of 1000 actinobacteria strains.</title>
        <authorList>
            <person name="Klenk H.-P."/>
        </authorList>
    </citation>
    <scope>NUCLEOTIDE SEQUENCE [LARGE SCALE GENOMIC DNA]</scope>
    <source>
        <strain evidence="2 3">DSM 44230</strain>
    </source>
</reference>